<evidence type="ECO:0000256" key="1">
    <source>
        <dbReference type="ARBA" id="ARBA00017922"/>
    </source>
</evidence>
<dbReference type="Pfam" id="PF08139">
    <property type="entry name" value="LPAM_1"/>
    <property type="match status" value="1"/>
</dbReference>
<feature type="chain" id="PRO_5032987874" description="Type IV secretion system putative lipoprotein virB7" evidence="3">
    <location>
        <begin position="21"/>
        <end position="190"/>
    </location>
</feature>
<dbReference type="Proteomes" id="UP000586093">
    <property type="component" value="Unassembled WGS sequence"/>
</dbReference>
<evidence type="ECO:0000256" key="2">
    <source>
        <dbReference type="ARBA" id="ARBA00022729"/>
    </source>
</evidence>
<proteinExistence type="predicted"/>
<dbReference type="RefSeq" id="WP_182661389.1">
    <property type="nucleotide sequence ID" value="NZ_JACIVI010000001.1"/>
</dbReference>
<evidence type="ECO:0000313" key="4">
    <source>
        <dbReference type="EMBL" id="MBB1160976.1"/>
    </source>
</evidence>
<name>A0A839HHV5_9BURK</name>
<organism evidence="4 5">
    <name type="scientific">Aquariibacter albus</name>
    <dbReference type="NCBI Taxonomy" id="2759899"/>
    <lineage>
        <taxon>Bacteria</taxon>
        <taxon>Pseudomonadati</taxon>
        <taxon>Pseudomonadota</taxon>
        <taxon>Betaproteobacteria</taxon>
        <taxon>Burkholderiales</taxon>
        <taxon>Sphaerotilaceae</taxon>
        <taxon>Aquariibacter</taxon>
    </lineage>
</organism>
<gene>
    <name evidence="4" type="ORF">H4F90_03155</name>
</gene>
<keyword evidence="2 3" id="KW-0732">Signal</keyword>
<dbReference type="EMBL" id="JACIVI010000001">
    <property type="protein sequence ID" value="MBB1160976.1"/>
    <property type="molecule type" value="Genomic_DNA"/>
</dbReference>
<feature type="signal peptide" evidence="3">
    <location>
        <begin position="1"/>
        <end position="20"/>
    </location>
</feature>
<sequence length="190" mass="19745">MKRSLMGLGLVLLLAGCANLGREGGSAAAPPVGIDGQACAGRAPQAVPGLSPSSQPVLQRQVQLPSGKGGVCDAQVFSVSEQPIKLYRVFDASKPYTKFGGWWSLERPSGSRDSYRAANAICPEWSPLDRLAVCEVHPGTQLVIGSTQSAGCADGSTFPKTAAQQVFVPNNGRIGIVHVGACSEEAIWAP</sequence>
<dbReference type="InterPro" id="IPR012640">
    <property type="entry name" value="Membr_lipoprot_lipid_attach_CS"/>
</dbReference>
<protein>
    <recommendedName>
        <fullName evidence="1">Type IV secretion system putative lipoprotein virB7</fullName>
    </recommendedName>
</protein>
<accession>A0A839HHV5</accession>
<keyword evidence="5" id="KW-1185">Reference proteome</keyword>
<dbReference type="PROSITE" id="PS51257">
    <property type="entry name" value="PROKAR_LIPOPROTEIN"/>
    <property type="match status" value="1"/>
</dbReference>
<keyword evidence="4" id="KW-0449">Lipoprotein</keyword>
<reference evidence="4 5" key="1">
    <citation type="submission" date="2020-08" db="EMBL/GenBank/DDBJ databases">
        <title>Aquariorum lacteus gen. nov., sp. nov., a new member of the family Comamonadaceae, isolated from freshwater aquarium.</title>
        <authorList>
            <person name="Chun S.-J."/>
        </authorList>
    </citation>
    <scope>NUCLEOTIDE SEQUENCE [LARGE SCALE GENOMIC DNA]</scope>
    <source>
        <strain evidence="4 5">SJAQ100</strain>
    </source>
</reference>
<dbReference type="AlphaFoldDB" id="A0A839HHV5"/>
<evidence type="ECO:0000256" key="3">
    <source>
        <dbReference type="SAM" id="SignalP"/>
    </source>
</evidence>
<comment type="caution">
    <text evidence="4">The sequence shown here is derived from an EMBL/GenBank/DDBJ whole genome shotgun (WGS) entry which is preliminary data.</text>
</comment>
<evidence type="ECO:0000313" key="5">
    <source>
        <dbReference type="Proteomes" id="UP000586093"/>
    </source>
</evidence>